<comment type="caution">
    <text evidence="3">The sequence shown here is derived from an EMBL/GenBank/DDBJ whole genome shotgun (WGS) entry which is preliminary data.</text>
</comment>
<dbReference type="Pfam" id="PF00480">
    <property type="entry name" value="ROK"/>
    <property type="match status" value="1"/>
</dbReference>
<evidence type="ECO:0000256" key="1">
    <source>
        <dbReference type="ARBA" id="ARBA00006479"/>
    </source>
</evidence>
<proteinExistence type="inferred from homology"/>
<dbReference type="AlphaFoldDB" id="A0A0M2NKP6"/>
<sequence length="316" mass="34767">MLSVGIDIGGTKIAYGLFDRNRKLIGKMRSQTPQNLAAEDFFQYVKRDVEKMANKSNGLLNDIEGIGVGIPGSIRYPDGYIVVNSNIPKLAGFGAGDYLKKIFPGAAIEIDNDAHAAALGENRYGAGKGHDHMIYCAVSSGISSAVVIDGKLFKGSNGFAGESGHMLITPDQKREVYCPCGNDGCFMSWCSGQMIAKHLCKWVEEGKKTTISDMVECPEEISTLEIVRAWEHGDALAGKAIKQMQHYFALWFFNIYVFLNIDCFVLGGGLLKLGGRFWNEIYRQFEGYKKTGEKVIFKEAELGDDMGIIGAHELLY</sequence>
<dbReference type="EMBL" id="LAYJ01000076">
    <property type="protein sequence ID" value="KKI51526.1"/>
    <property type="molecule type" value="Genomic_DNA"/>
</dbReference>
<dbReference type="InterPro" id="IPR000600">
    <property type="entry name" value="ROK"/>
</dbReference>
<dbReference type="Gene3D" id="3.30.420.40">
    <property type="match status" value="2"/>
</dbReference>
<comment type="similarity">
    <text evidence="1">Belongs to the ROK (NagC/XylR) family.</text>
</comment>
<name>A0A0M2NKP6_9FIRM</name>
<dbReference type="SUPFAM" id="SSF53067">
    <property type="entry name" value="Actin-like ATPase domain"/>
    <property type="match status" value="1"/>
</dbReference>
<keyword evidence="2" id="KW-0812">Transmembrane</keyword>
<evidence type="ECO:0000256" key="2">
    <source>
        <dbReference type="SAM" id="Phobius"/>
    </source>
</evidence>
<dbReference type="OrthoDB" id="9810372at2"/>
<dbReference type="PANTHER" id="PTHR18964:SF149">
    <property type="entry name" value="BIFUNCTIONAL UDP-N-ACETYLGLUCOSAMINE 2-EPIMERASE_N-ACETYLMANNOSAMINE KINASE"/>
    <property type="match status" value="1"/>
</dbReference>
<gene>
    <name evidence="3" type="ORF">CHK_1018</name>
</gene>
<dbReference type="InterPro" id="IPR043129">
    <property type="entry name" value="ATPase_NBD"/>
</dbReference>
<protein>
    <submittedName>
        <fullName evidence="3">ROK family Glucokinase with ambiguous substrate specificity</fullName>
    </submittedName>
</protein>
<dbReference type="GO" id="GO:0016301">
    <property type="term" value="F:kinase activity"/>
    <property type="evidence" value="ECO:0007669"/>
    <property type="project" value="UniProtKB-KW"/>
</dbReference>
<keyword evidence="2" id="KW-0472">Membrane</keyword>
<keyword evidence="4" id="KW-1185">Reference proteome</keyword>
<reference evidence="3 4" key="1">
    <citation type="submission" date="2015-04" db="EMBL/GenBank/DDBJ databases">
        <title>Draft genome sequence of bacteremic isolate Catabacter hongkongensis type strain HKU16T.</title>
        <authorList>
            <person name="Lau S.K."/>
            <person name="Teng J.L."/>
            <person name="Huang Y."/>
            <person name="Curreem S.O."/>
            <person name="Tsui S.K."/>
            <person name="Woo P.C."/>
        </authorList>
    </citation>
    <scope>NUCLEOTIDE SEQUENCE [LARGE SCALE GENOMIC DNA]</scope>
    <source>
        <strain evidence="3 4">HKU16</strain>
    </source>
</reference>
<organism evidence="3 4">
    <name type="scientific">Christensenella hongkongensis</name>
    <dbReference type="NCBI Taxonomy" id="270498"/>
    <lineage>
        <taxon>Bacteria</taxon>
        <taxon>Bacillati</taxon>
        <taxon>Bacillota</taxon>
        <taxon>Clostridia</taxon>
        <taxon>Christensenellales</taxon>
        <taxon>Christensenellaceae</taxon>
        <taxon>Christensenella</taxon>
    </lineage>
</organism>
<dbReference type="PANTHER" id="PTHR18964">
    <property type="entry name" value="ROK (REPRESSOR, ORF, KINASE) FAMILY"/>
    <property type="match status" value="1"/>
</dbReference>
<evidence type="ECO:0000313" key="3">
    <source>
        <dbReference type="EMBL" id="KKI51526.1"/>
    </source>
</evidence>
<keyword evidence="2" id="KW-1133">Transmembrane helix</keyword>
<evidence type="ECO:0000313" key="4">
    <source>
        <dbReference type="Proteomes" id="UP000034076"/>
    </source>
</evidence>
<dbReference type="STRING" id="270498.CHK_1018"/>
<keyword evidence="3" id="KW-0418">Kinase</keyword>
<feature type="transmembrane region" description="Helical" evidence="2">
    <location>
        <begin position="248"/>
        <end position="271"/>
    </location>
</feature>
<dbReference type="RefSeq" id="WP_046442919.1">
    <property type="nucleotide sequence ID" value="NZ_CAUERS010000124.1"/>
</dbReference>
<accession>A0A0M2NKP6</accession>
<dbReference type="Proteomes" id="UP000034076">
    <property type="component" value="Unassembled WGS sequence"/>
</dbReference>
<keyword evidence="3" id="KW-0808">Transferase</keyword>